<feature type="compositionally biased region" description="Polar residues" evidence="2">
    <location>
        <begin position="611"/>
        <end position="630"/>
    </location>
</feature>
<sequence>MLKYRNLVFYLAIYALASCSSERNTFTNRMYHNTTARYNAYYLALEKVEEVENTIRSSHEEDYAEVLPVFYPIDSAVIDQNEELLKDAYSMASKAIDWHKISKWVDDSYFLIGKIQHMRADFDDAINTFKFLNVNSKDDHVRHLALTQLLRAFIDLRKFDDAAFVIDYLSKENGISKENKQYLYLTLAYYYEVRGERDGILSALDKAVDLTTDPKEKSRINFILGQLYQRAGFDAFAYDYYQKALKGNPPYERAFFSQLYSQQVAELEKSKDFKNVRKYYDDLYQDSKNSELRSVILYEKAQFELKQQNRDEGIRLLTLAAKEDGGNIKQKGYIYNRLSELYFEDIKDFRSAKFYLDSAMGNFKETDRAYQTISRRKKVLDEYVVHYDLIQYNDSLIRLSGLTAEEQELIAENFIKGEEQRLINEAAQKNKQKSTGIFDNLLAFGGSKGSGSTFYFDNSTAMQQGSLEFYRVWGTRPLEDNWRRSSKGFQQAIGQTLEEEEAGIIIEDVTTQPDITLPSKEELLKNIPRDKSTIQQMKMEMEESYFQLGKVLFFDLKEAESAMGYLHSLLEQFPNSNRKPEVYYTLYLVAQEAGKPFEKYKASLNREFPDSQYTRSLNNPSQSSGAQGNRVSGDRYKEAYELFMTKNYLSSRSLINQTLKEYPLTKNTDKLLLLDIMNANHLDGKVVYKQKLETYINNVNDAQLEKLAKNMLSALTGDITMPPPISRIDSVGDSNLLVKDTINAAPEIIKEQLIYKENMGQTHIFILALNPQQVQETTNLTADLESFHNSGFSNARLRTGTISINKDNTLVIISPFSNAEKALDYRKKFLTEFNTEGLNAGQKSGSFVISIENFQQLNKRKDLEEYKDFYKEAYK</sequence>
<accession>A0A074KZM8</accession>
<dbReference type="InterPro" id="IPR019734">
    <property type="entry name" value="TPR_rpt"/>
</dbReference>
<evidence type="ECO:0000313" key="3">
    <source>
        <dbReference type="EMBL" id="KEO73068.1"/>
    </source>
</evidence>
<name>A0A074KZM8_9BACT</name>
<dbReference type="SUPFAM" id="SSF81901">
    <property type="entry name" value="HCP-like"/>
    <property type="match status" value="1"/>
</dbReference>
<gene>
    <name evidence="3" type="ORF">EL17_15785</name>
</gene>
<dbReference type="AlphaFoldDB" id="A0A074KZM8"/>
<dbReference type="InterPro" id="IPR011990">
    <property type="entry name" value="TPR-like_helical_dom_sf"/>
</dbReference>
<evidence type="ECO:0000256" key="2">
    <source>
        <dbReference type="SAM" id="MobiDB-lite"/>
    </source>
</evidence>
<organism evidence="3 4">
    <name type="scientific">Anditalea andensis</name>
    <dbReference type="NCBI Taxonomy" id="1048983"/>
    <lineage>
        <taxon>Bacteria</taxon>
        <taxon>Pseudomonadati</taxon>
        <taxon>Bacteroidota</taxon>
        <taxon>Cytophagia</taxon>
        <taxon>Cytophagales</taxon>
        <taxon>Cytophagaceae</taxon>
        <taxon>Anditalea</taxon>
    </lineage>
</organism>
<proteinExistence type="predicted"/>
<dbReference type="PROSITE" id="PS50005">
    <property type="entry name" value="TPR"/>
    <property type="match status" value="1"/>
</dbReference>
<dbReference type="eggNOG" id="COG1729">
    <property type="taxonomic scope" value="Bacteria"/>
</dbReference>
<comment type="caution">
    <text evidence="3">The sequence shown here is derived from an EMBL/GenBank/DDBJ whole genome shotgun (WGS) entry which is preliminary data.</text>
</comment>
<dbReference type="Gene3D" id="1.25.40.10">
    <property type="entry name" value="Tetratricopeptide repeat domain"/>
    <property type="match status" value="2"/>
</dbReference>
<keyword evidence="1" id="KW-0802">TPR repeat</keyword>
<dbReference type="EMBL" id="JMIH01000023">
    <property type="protein sequence ID" value="KEO73068.1"/>
    <property type="molecule type" value="Genomic_DNA"/>
</dbReference>
<protein>
    <submittedName>
        <fullName evidence="3">Gliding motility protein</fullName>
    </submittedName>
</protein>
<evidence type="ECO:0000256" key="1">
    <source>
        <dbReference type="PROSITE-ProRule" id="PRU00339"/>
    </source>
</evidence>
<dbReference type="STRING" id="1048983.EL17_15785"/>
<dbReference type="PROSITE" id="PS51257">
    <property type="entry name" value="PROKAR_LIPOPROTEIN"/>
    <property type="match status" value="1"/>
</dbReference>
<keyword evidence="4" id="KW-1185">Reference proteome</keyword>
<reference evidence="3 4" key="1">
    <citation type="submission" date="2014-04" db="EMBL/GenBank/DDBJ databases">
        <title>Characterization and application of a salt tolerant electro-active bacterium.</title>
        <authorList>
            <person name="Yang L."/>
            <person name="Wei S."/>
            <person name="Tay Q.X.M."/>
        </authorList>
    </citation>
    <scope>NUCLEOTIDE SEQUENCE [LARGE SCALE GENOMIC DNA]</scope>
    <source>
        <strain evidence="3 4">LY1</strain>
    </source>
</reference>
<evidence type="ECO:0000313" key="4">
    <source>
        <dbReference type="Proteomes" id="UP000027821"/>
    </source>
</evidence>
<dbReference type="Proteomes" id="UP000027821">
    <property type="component" value="Unassembled WGS sequence"/>
</dbReference>
<feature type="repeat" description="TPR" evidence="1">
    <location>
        <begin position="218"/>
        <end position="251"/>
    </location>
</feature>
<feature type="region of interest" description="Disordered" evidence="2">
    <location>
        <begin position="611"/>
        <end position="631"/>
    </location>
</feature>